<feature type="region of interest" description="Disordered" evidence="3">
    <location>
        <begin position="223"/>
        <end position="251"/>
    </location>
</feature>
<name>A0A6A6LM23_HEVBR</name>
<organism evidence="5 6">
    <name type="scientific">Hevea brasiliensis</name>
    <name type="common">Para rubber tree</name>
    <name type="synonym">Siphonia brasiliensis</name>
    <dbReference type="NCBI Taxonomy" id="3981"/>
    <lineage>
        <taxon>Eukaryota</taxon>
        <taxon>Viridiplantae</taxon>
        <taxon>Streptophyta</taxon>
        <taxon>Embryophyta</taxon>
        <taxon>Tracheophyta</taxon>
        <taxon>Spermatophyta</taxon>
        <taxon>Magnoliopsida</taxon>
        <taxon>eudicotyledons</taxon>
        <taxon>Gunneridae</taxon>
        <taxon>Pentapetalae</taxon>
        <taxon>rosids</taxon>
        <taxon>fabids</taxon>
        <taxon>Malpighiales</taxon>
        <taxon>Euphorbiaceae</taxon>
        <taxon>Crotonoideae</taxon>
        <taxon>Micrandreae</taxon>
        <taxon>Hevea</taxon>
    </lineage>
</organism>
<dbReference type="AlphaFoldDB" id="A0A6A6LM23"/>
<evidence type="ECO:0000256" key="1">
    <source>
        <dbReference type="ARBA" id="ARBA00006643"/>
    </source>
</evidence>
<dbReference type="PANTHER" id="PTHR46353:SF5">
    <property type="entry name" value="ZINC FINGER PROTEIN 5"/>
    <property type="match status" value="1"/>
</dbReference>
<dbReference type="GO" id="GO:0010090">
    <property type="term" value="P:trichome morphogenesis"/>
    <property type="evidence" value="ECO:0007669"/>
    <property type="project" value="InterPro"/>
</dbReference>
<dbReference type="FunFam" id="3.30.160.60:FF:002732">
    <property type="entry name" value="zinc finger protein 5"/>
    <property type="match status" value="1"/>
</dbReference>
<dbReference type="Pfam" id="PF14432">
    <property type="entry name" value="DYW_deaminase"/>
    <property type="match status" value="1"/>
</dbReference>
<evidence type="ECO:0000259" key="4">
    <source>
        <dbReference type="PROSITE" id="PS50157"/>
    </source>
</evidence>
<evidence type="ECO:0000256" key="3">
    <source>
        <dbReference type="SAM" id="MobiDB-lite"/>
    </source>
</evidence>
<dbReference type="GO" id="GO:0005634">
    <property type="term" value="C:nucleus"/>
    <property type="evidence" value="ECO:0007669"/>
    <property type="project" value="TreeGrafter"/>
</dbReference>
<keyword evidence="2" id="KW-0862">Zinc</keyword>
<dbReference type="Proteomes" id="UP000467840">
    <property type="component" value="Chromosome 4"/>
</dbReference>
<accession>A0A6A6LM23</accession>
<dbReference type="GO" id="GO:0003700">
    <property type="term" value="F:DNA-binding transcription factor activity"/>
    <property type="evidence" value="ECO:0007669"/>
    <property type="project" value="TreeGrafter"/>
</dbReference>
<evidence type="ECO:0000313" key="6">
    <source>
        <dbReference type="Proteomes" id="UP000467840"/>
    </source>
</evidence>
<keyword evidence="6" id="KW-1185">Reference proteome</keyword>
<evidence type="ECO:0000256" key="2">
    <source>
        <dbReference type="PROSITE-ProRule" id="PRU00042"/>
    </source>
</evidence>
<comment type="similarity">
    <text evidence="1">Belongs to the PPR family. PCMP-H subfamily.</text>
</comment>
<dbReference type="PANTHER" id="PTHR46353">
    <property type="entry name" value="ZINC FINGER PROTEIN 5"/>
    <property type="match status" value="1"/>
</dbReference>
<dbReference type="InterPro" id="IPR036236">
    <property type="entry name" value="Znf_C2H2_sf"/>
</dbReference>
<dbReference type="Gene3D" id="3.30.160.60">
    <property type="entry name" value="Classic Zinc Finger"/>
    <property type="match status" value="1"/>
</dbReference>
<dbReference type="EMBL" id="JAAGAX010000010">
    <property type="protein sequence ID" value="KAF2302461.1"/>
    <property type="molecule type" value="Genomic_DNA"/>
</dbReference>
<dbReference type="GO" id="GO:0009736">
    <property type="term" value="P:cytokinin-activated signaling pathway"/>
    <property type="evidence" value="ECO:0007669"/>
    <property type="project" value="TreeGrafter"/>
</dbReference>
<dbReference type="GO" id="GO:0000976">
    <property type="term" value="F:transcription cis-regulatory region binding"/>
    <property type="evidence" value="ECO:0007669"/>
    <property type="project" value="TreeGrafter"/>
</dbReference>
<keyword evidence="2" id="KW-0479">Metal-binding</keyword>
<dbReference type="SUPFAM" id="SSF57667">
    <property type="entry name" value="beta-beta-alpha zinc fingers"/>
    <property type="match status" value="1"/>
</dbReference>
<evidence type="ECO:0000313" key="5">
    <source>
        <dbReference type="EMBL" id="KAF2302461.1"/>
    </source>
</evidence>
<dbReference type="InterPro" id="IPR032867">
    <property type="entry name" value="DYW_dom"/>
</dbReference>
<dbReference type="InterPro" id="IPR013087">
    <property type="entry name" value="Znf_C2H2_type"/>
</dbReference>
<reference evidence="5 6" key="1">
    <citation type="journal article" date="2020" name="Mol. Plant">
        <title>The Chromosome-Based Rubber Tree Genome Provides New Insights into Spurge Genome Evolution and Rubber Biosynthesis.</title>
        <authorList>
            <person name="Liu J."/>
            <person name="Shi C."/>
            <person name="Shi C.C."/>
            <person name="Li W."/>
            <person name="Zhang Q.J."/>
            <person name="Zhang Y."/>
            <person name="Li K."/>
            <person name="Lu H.F."/>
            <person name="Shi C."/>
            <person name="Zhu S.T."/>
            <person name="Xiao Z.Y."/>
            <person name="Nan H."/>
            <person name="Yue Y."/>
            <person name="Zhu X.G."/>
            <person name="Wu Y."/>
            <person name="Hong X.N."/>
            <person name="Fan G.Y."/>
            <person name="Tong Y."/>
            <person name="Zhang D."/>
            <person name="Mao C.L."/>
            <person name="Liu Y.L."/>
            <person name="Hao S.J."/>
            <person name="Liu W.Q."/>
            <person name="Lv M.Q."/>
            <person name="Zhang H.B."/>
            <person name="Liu Y."/>
            <person name="Hu-Tang G.R."/>
            <person name="Wang J.P."/>
            <person name="Wang J.H."/>
            <person name="Sun Y.H."/>
            <person name="Ni S.B."/>
            <person name="Chen W.B."/>
            <person name="Zhang X.C."/>
            <person name="Jiao Y.N."/>
            <person name="Eichler E.E."/>
            <person name="Li G.H."/>
            <person name="Liu X."/>
            <person name="Gao L.Z."/>
        </authorList>
    </citation>
    <scope>NUCLEOTIDE SEQUENCE [LARGE SCALE GENOMIC DNA]</scope>
    <source>
        <strain evidence="6">cv. GT1</strain>
        <tissue evidence="5">Leaf</tissue>
    </source>
</reference>
<comment type="caution">
    <text evidence="5">The sequence shown here is derived from an EMBL/GenBank/DDBJ whole genome shotgun (WGS) entry which is preliminary data.</text>
</comment>
<dbReference type="InterPro" id="IPR044299">
    <property type="entry name" value="GIS3/ZFP5/ZFP6"/>
</dbReference>
<dbReference type="PROSITE" id="PS00028">
    <property type="entry name" value="ZINC_FINGER_C2H2_1"/>
    <property type="match status" value="1"/>
</dbReference>
<gene>
    <name evidence="5" type="ORF">GH714_036424</name>
</gene>
<sequence>MMNEIYSKIDEIIILIKEAGYVPDMNFALQDMDKEGKEIGLAYHSEKLAIAFGLLTLPQRAPVRIFKNLRVCGDCHTAMKYISKVVKRAAAVSEVDFAYPLPGAGINQLVRDSSSNDKIISFANVAHQLFDEKAKEIVVLMSLKSVWCLQPSAIRASQKQSASCTIQSKKYISRYMDKEASTILSSTLDGENCLSAESCVEKKLKLFGFELNPYRNDESCLKGSAEGDESVNSSNNVSSERKKPVKENSFTGEPDDKKFECQYCFKEFANSQALGGHQNAHKKERMKKKRLQLQARKASISCYLQPFQNNLSYNCHGTTQWFYDPSCCTPEFTFYEESQISFNPYDHDSHLNGSQVPKWYAVPAQVPFQQETCMFTLTHPRRSRENRPVIKKPSPLPASKQSCKSLDLHLGLGLQSNRTGI</sequence>
<dbReference type="GO" id="GO:0008270">
    <property type="term" value="F:zinc ion binding"/>
    <property type="evidence" value="ECO:0007669"/>
    <property type="project" value="UniProtKB-KW"/>
</dbReference>
<dbReference type="GO" id="GO:0009740">
    <property type="term" value="P:gibberellic acid mediated signaling pathway"/>
    <property type="evidence" value="ECO:0007669"/>
    <property type="project" value="TreeGrafter"/>
</dbReference>
<protein>
    <recommendedName>
        <fullName evidence="4">C2H2-type domain-containing protein</fullName>
    </recommendedName>
</protein>
<keyword evidence="2" id="KW-0863">Zinc-finger</keyword>
<feature type="domain" description="C2H2-type" evidence="4">
    <location>
        <begin position="259"/>
        <end position="286"/>
    </location>
</feature>
<proteinExistence type="inferred from homology"/>
<dbReference type="PROSITE" id="PS50157">
    <property type="entry name" value="ZINC_FINGER_C2H2_2"/>
    <property type="match status" value="1"/>
</dbReference>